<evidence type="ECO:0000256" key="4">
    <source>
        <dbReference type="ARBA" id="ARBA00010790"/>
    </source>
</evidence>
<protein>
    <recommendedName>
        <fullName evidence="5 12">Long-chain-alcohol oxidase</fullName>
        <ecNumber evidence="5 12">1.1.3.20</ecNumber>
    </recommendedName>
</protein>
<dbReference type="GO" id="GO:0046577">
    <property type="term" value="F:long-chain-alcohol oxidase activity"/>
    <property type="evidence" value="ECO:0007669"/>
    <property type="project" value="UniProtKB-EC"/>
</dbReference>
<dbReference type="Pfam" id="PF00890">
    <property type="entry name" value="FAD_binding_2"/>
    <property type="match status" value="1"/>
</dbReference>
<feature type="active site" description="Proton acceptor" evidence="13">
    <location>
        <position position="687"/>
    </location>
</feature>
<name>A0A6P5EKU6_ANACO</name>
<dbReference type="GO" id="GO:0050660">
    <property type="term" value="F:flavin adenine dinucleotide binding"/>
    <property type="evidence" value="ECO:0007669"/>
    <property type="project" value="InterPro"/>
</dbReference>
<dbReference type="OrthoDB" id="269227at2759"/>
<evidence type="ECO:0000256" key="7">
    <source>
        <dbReference type="ARBA" id="ARBA00022692"/>
    </source>
</evidence>
<evidence type="ECO:0000256" key="11">
    <source>
        <dbReference type="ARBA" id="ARBA00023136"/>
    </source>
</evidence>
<evidence type="ECO:0000256" key="10">
    <source>
        <dbReference type="ARBA" id="ARBA00023002"/>
    </source>
</evidence>
<keyword evidence="11 12" id="KW-0472">Membrane</keyword>
<sequence length="757" mass="81491">MGKGHPLLRGGGGGGGEKGGYGHGFSASQVQSLSAMCQALVPPLPMEELHVSSGKEDPPPKALQSFYLASASDPPVPDQVAELMVKRCLSEAVSLVRIVLWILSTRIGTLLLCGSLCLRRGFPFVNKFADMPLKKREEVLQRWNRETFFFPLRLAFVVVKILCVYVFYSLTDENSENPAWNAIGYSLPAEAGPAEEDEKKRPLDDGIIETIYEDDTSLVKSLSQKGLKVAQDATENLYKIECDAVIVGSGCGGGVAAAVLASSGYKVVVVEKGNYFTSKDYTSLEAPSMDQMYESGGIFSTLDCKMMILAGSTVGGGSAVNWSACIRTPDNVLKEWAEEHHLPIFRSLDYVSAMDVVCKRIGVTDSCTEEGFQNKVLRKGCEKLGLQVDSVSRNCPEDHFCGSCCYGCRTGEKRGTDTTWLVDAVRCGAVILSGCKAEKFIFDDNKPGRGKPKKCAGLIAKSLGTSVTKRLKIEAKVTISACGSLLTPPLMISSGLSNPNIGKNLHLHPVVLAWGYFPESITDLKGKVYEGGIITSIHKRRASESGSNSGGFRVIIETPALGPASFATLMPWVSGRDAKERMAKYSRTAHVFALARDRGSGVIEGEGRIKYRMDPSDKENLRDGLRTALRILIAAGAVEVGTHRSDGQRIKCKGAKESELEEFLDGVDIAGGLRSKGEAWGICCSAHQMGSCRMAVNAEEGAVDERGESWEAEGLYVCDGSLLPTAVGINPMITIQSTAYCISKGIAESLKENCQSS</sequence>
<gene>
    <name evidence="19" type="primary">LOC109707298</name>
</gene>
<dbReference type="Proteomes" id="UP000515123">
    <property type="component" value="Linkage group 3"/>
</dbReference>
<dbReference type="Gramene" id="Aco022846.1.mrna1">
    <property type="protein sequence ID" value="Aco022846.1.mrna1"/>
    <property type="gene ID" value="Aco022846.1.path1"/>
</dbReference>
<keyword evidence="6" id="KW-0285">Flavoprotein</keyword>
<dbReference type="GO" id="GO:0016020">
    <property type="term" value="C:membrane"/>
    <property type="evidence" value="ECO:0007669"/>
    <property type="project" value="UniProtKB-SubCell"/>
</dbReference>
<dbReference type="EC" id="1.1.3.20" evidence="5 12"/>
<dbReference type="GeneID" id="109707298"/>
<feature type="domain" description="Glucose-methanol-choline oxidoreductase C-terminal" evidence="17">
    <location>
        <begin position="608"/>
        <end position="739"/>
    </location>
</feature>
<dbReference type="InterPro" id="IPR036188">
    <property type="entry name" value="FAD/NAD-bd_sf"/>
</dbReference>
<dbReference type="Pfam" id="PF00732">
    <property type="entry name" value="GMC_oxred_N"/>
    <property type="match status" value="1"/>
</dbReference>
<dbReference type="InterPro" id="IPR003953">
    <property type="entry name" value="FAD-dep_OxRdtase_2_FAD-bd"/>
</dbReference>
<evidence type="ECO:0000256" key="12">
    <source>
        <dbReference type="PIRNR" id="PIRNR028937"/>
    </source>
</evidence>
<feature type="domain" description="FAD-dependent oxidoreductase 2 FAD-binding" evidence="16">
    <location>
        <begin position="243"/>
        <end position="278"/>
    </location>
</feature>
<comment type="similarity">
    <text evidence="4 12">Belongs to the GMC oxidoreductase family.</text>
</comment>
<dbReference type="SUPFAM" id="SSF51905">
    <property type="entry name" value="FAD/NAD(P)-binding domain"/>
    <property type="match status" value="1"/>
</dbReference>
<keyword evidence="18" id="KW-1185">Reference proteome</keyword>
<dbReference type="InterPro" id="IPR007867">
    <property type="entry name" value="GMC_OxRtase_C"/>
</dbReference>
<dbReference type="InterPro" id="IPR000172">
    <property type="entry name" value="GMC_OxRdtase_N"/>
</dbReference>
<evidence type="ECO:0000256" key="5">
    <source>
        <dbReference type="ARBA" id="ARBA00013125"/>
    </source>
</evidence>
<evidence type="ECO:0000256" key="2">
    <source>
        <dbReference type="ARBA" id="ARBA00003842"/>
    </source>
</evidence>
<dbReference type="PANTHER" id="PTHR46056:SF12">
    <property type="entry name" value="LONG-CHAIN-ALCOHOL OXIDASE"/>
    <property type="match status" value="1"/>
</dbReference>
<evidence type="ECO:0000313" key="19">
    <source>
        <dbReference type="RefSeq" id="XP_020084052.1"/>
    </source>
</evidence>
<keyword evidence="7" id="KW-0812">Transmembrane</keyword>
<evidence type="ECO:0000256" key="8">
    <source>
        <dbReference type="ARBA" id="ARBA00022827"/>
    </source>
</evidence>
<feature type="binding site" evidence="14">
    <location>
        <begin position="242"/>
        <end position="257"/>
    </location>
    <ligand>
        <name>FAD</name>
        <dbReference type="ChEBI" id="CHEBI:57692"/>
    </ligand>
</feature>
<reference evidence="19" key="2">
    <citation type="submission" date="2025-08" db="UniProtKB">
        <authorList>
            <consortium name="RefSeq"/>
        </authorList>
    </citation>
    <scope>IDENTIFICATION</scope>
    <source>
        <tissue evidence="19">Leaf</tissue>
    </source>
</reference>
<evidence type="ECO:0000313" key="18">
    <source>
        <dbReference type="Proteomes" id="UP000515123"/>
    </source>
</evidence>
<feature type="domain" description="Glucose-methanol-choline oxidoreductase N-terminal" evidence="15">
    <location>
        <begin position="289"/>
        <end position="510"/>
    </location>
</feature>
<organism evidence="18 19">
    <name type="scientific">Ananas comosus</name>
    <name type="common">Pineapple</name>
    <name type="synonym">Ananas ananas</name>
    <dbReference type="NCBI Taxonomy" id="4615"/>
    <lineage>
        <taxon>Eukaryota</taxon>
        <taxon>Viridiplantae</taxon>
        <taxon>Streptophyta</taxon>
        <taxon>Embryophyta</taxon>
        <taxon>Tracheophyta</taxon>
        <taxon>Spermatophyta</taxon>
        <taxon>Magnoliopsida</taxon>
        <taxon>Liliopsida</taxon>
        <taxon>Poales</taxon>
        <taxon>Bromeliaceae</taxon>
        <taxon>Bromelioideae</taxon>
        <taxon>Ananas</taxon>
    </lineage>
</organism>
<evidence type="ECO:0000256" key="14">
    <source>
        <dbReference type="PIRSR" id="PIRSR028937-2"/>
    </source>
</evidence>
<accession>A0A6P5EKU6</accession>
<evidence type="ECO:0000259" key="17">
    <source>
        <dbReference type="Pfam" id="PF05199"/>
    </source>
</evidence>
<evidence type="ECO:0000256" key="3">
    <source>
        <dbReference type="ARBA" id="ARBA00004370"/>
    </source>
</evidence>
<dbReference type="PANTHER" id="PTHR46056">
    <property type="entry name" value="LONG-CHAIN-ALCOHOL OXIDASE"/>
    <property type="match status" value="1"/>
</dbReference>
<dbReference type="InterPro" id="IPR012400">
    <property type="entry name" value="Long_Oxdase"/>
</dbReference>
<comment type="function">
    <text evidence="2 12">Long-chain fatty alcohol oxidase involved in the omega-oxidation pathway of lipid degradation.</text>
</comment>
<dbReference type="Pfam" id="PF05199">
    <property type="entry name" value="GMC_oxred_C"/>
    <property type="match status" value="1"/>
</dbReference>
<dbReference type="Gene3D" id="3.50.50.60">
    <property type="entry name" value="FAD/NAD(P)-binding domain"/>
    <property type="match status" value="2"/>
</dbReference>
<evidence type="ECO:0000259" key="15">
    <source>
        <dbReference type="Pfam" id="PF00732"/>
    </source>
</evidence>
<evidence type="ECO:0000259" key="16">
    <source>
        <dbReference type="Pfam" id="PF00890"/>
    </source>
</evidence>
<keyword evidence="10 12" id="KW-0560">Oxidoreductase</keyword>
<comment type="catalytic activity">
    <reaction evidence="1 12">
        <text>a long-chain primary fatty alcohol + O2 = a long-chain fatty aldehyde + H2O2</text>
        <dbReference type="Rhea" id="RHEA:22756"/>
        <dbReference type="ChEBI" id="CHEBI:15379"/>
        <dbReference type="ChEBI" id="CHEBI:16240"/>
        <dbReference type="ChEBI" id="CHEBI:17176"/>
        <dbReference type="ChEBI" id="CHEBI:77396"/>
        <dbReference type="EC" id="1.1.3.20"/>
    </reaction>
</comment>
<evidence type="ECO:0000256" key="13">
    <source>
        <dbReference type="PIRSR" id="PIRSR028937-1"/>
    </source>
</evidence>
<comment type="subcellular location">
    <subcellularLocation>
        <location evidence="3 12">Membrane</location>
    </subcellularLocation>
</comment>
<evidence type="ECO:0000256" key="1">
    <source>
        <dbReference type="ARBA" id="ARBA00000920"/>
    </source>
</evidence>
<dbReference type="RefSeq" id="XP_020084052.1">
    <property type="nucleotide sequence ID" value="XM_020228463.1"/>
</dbReference>
<keyword evidence="8 14" id="KW-0274">FAD</keyword>
<reference evidence="18" key="1">
    <citation type="journal article" date="2015" name="Nat. Genet.">
        <title>The pineapple genome and the evolution of CAM photosynthesis.</title>
        <authorList>
            <person name="Ming R."/>
            <person name="VanBuren R."/>
            <person name="Wai C.M."/>
            <person name="Tang H."/>
            <person name="Schatz M.C."/>
            <person name="Bowers J.E."/>
            <person name="Lyons E."/>
            <person name="Wang M.L."/>
            <person name="Chen J."/>
            <person name="Biggers E."/>
            <person name="Zhang J."/>
            <person name="Huang L."/>
            <person name="Zhang L."/>
            <person name="Miao W."/>
            <person name="Zhang J."/>
            <person name="Ye Z."/>
            <person name="Miao C."/>
            <person name="Lin Z."/>
            <person name="Wang H."/>
            <person name="Zhou H."/>
            <person name="Yim W.C."/>
            <person name="Priest H.D."/>
            <person name="Zheng C."/>
            <person name="Woodhouse M."/>
            <person name="Edger P.P."/>
            <person name="Guyot R."/>
            <person name="Guo H.B."/>
            <person name="Guo H."/>
            <person name="Zheng G."/>
            <person name="Singh R."/>
            <person name="Sharma A."/>
            <person name="Min X."/>
            <person name="Zheng Y."/>
            <person name="Lee H."/>
            <person name="Gurtowski J."/>
            <person name="Sedlazeck F.J."/>
            <person name="Harkess A."/>
            <person name="McKain M.R."/>
            <person name="Liao Z."/>
            <person name="Fang J."/>
            <person name="Liu J."/>
            <person name="Zhang X."/>
            <person name="Zhang Q."/>
            <person name="Hu W."/>
            <person name="Qin Y."/>
            <person name="Wang K."/>
            <person name="Chen L.Y."/>
            <person name="Shirley N."/>
            <person name="Lin Y.R."/>
            <person name="Liu L.Y."/>
            <person name="Hernandez A.G."/>
            <person name="Wright C.L."/>
            <person name="Bulone V."/>
            <person name="Tuskan G.A."/>
            <person name="Heath K."/>
            <person name="Zee F."/>
            <person name="Moore P.H."/>
            <person name="Sunkar R."/>
            <person name="Leebens-Mack J.H."/>
            <person name="Mockler T."/>
            <person name="Bennetzen J.L."/>
            <person name="Freeling M."/>
            <person name="Sankoff D."/>
            <person name="Paterson A.H."/>
            <person name="Zhu X."/>
            <person name="Yang X."/>
            <person name="Smith J.A."/>
            <person name="Cushman J.C."/>
            <person name="Paull R.E."/>
            <person name="Yu Q."/>
        </authorList>
    </citation>
    <scope>NUCLEOTIDE SEQUENCE [LARGE SCALE GENOMIC DNA]</scope>
    <source>
        <strain evidence="18">cv. F153</strain>
    </source>
</reference>
<dbReference type="AlphaFoldDB" id="A0A6P5EKU6"/>
<dbReference type="PIRSF" id="PIRSF028937">
    <property type="entry name" value="Lg_Ch_AO"/>
    <property type="match status" value="1"/>
</dbReference>
<keyword evidence="9" id="KW-1133">Transmembrane helix</keyword>
<evidence type="ECO:0000256" key="6">
    <source>
        <dbReference type="ARBA" id="ARBA00022630"/>
    </source>
</evidence>
<proteinExistence type="inferred from homology"/>
<evidence type="ECO:0000256" key="9">
    <source>
        <dbReference type="ARBA" id="ARBA00022989"/>
    </source>
</evidence>